<dbReference type="AlphaFoldDB" id="A0A0H2SB88"/>
<dbReference type="Gene3D" id="3.40.50.300">
    <property type="entry name" value="P-loop containing nucleotide triphosphate hydrolases"/>
    <property type="match status" value="1"/>
</dbReference>
<dbReference type="STRING" id="27342.A0A0H2SB88"/>
<feature type="compositionally biased region" description="Acidic residues" evidence="1">
    <location>
        <begin position="1"/>
        <end position="17"/>
    </location>
</feature>
<accession>A0A0H2SB88</accession>
<dbReference type="SMART" id="SM00382">
    <property type="entry name" value="AAA"/>
    <property type="match status" value="1"/>
</dbReference>
<dbReference type="OrthoDB" id="10042665at2759"/>
<dbReference type="Pfam" id="PF00004">
    <property type="entry name" value="AAA"/>
    <property type="match status" value="1"/>
</dbReference>
<feature type="domain" description="AAA+ ATPase" evidence="2">
    <location>
        <begin position="527"/>
        <end position="654"/>
    </location>
</feature>
<dbReference type="GO" id="GO:0016887">
    <property type="term" value="F:ATP hydrolysis activity"/>
    <property type="evidence" value="ECO:0007669"/>
    <property type="project" value="InterPro"/>
</dbReference>
<evidence type="ECO:0000313" key="4">
    <source>
        <dbReference type="Proteomes" id="UP000053477"/>
    </source>
</evidence>
<dbReference type="SUPFAM" id="SSF52540">
    <property type="entry name" value="P-loop containing nucleoside triphosphate hydrolases"/>
    <property type="match status" value="1"/>
</dbReference>
<proteinExistence type="predicted"/>
<dbReference type="EMBL" id="KQ085890">
    <property type="protein sequence ID" value="KLO18978.1"/>
    <property type="molecule type" value="Genomic_DNA"/>
</dbReference>
<dbReference type="PANTHER" id="PTHR46411:SF3">
    <property type="entry name" value="AAA+ ATPASE DOMAIN-CONTAINING PROTEIN"/>
    <property type="match status" value="1"/>
</dbReference>
<dbReference type="InterPro" id="IPR003593">
    <property type="entry name" value="AAA+_ATPase"/>
</dbReference>
<reference evidence="3 4" key="1">
    <citation type="submission" date="2015-04" db="EMBL/GenBank/DDBJ databases">
        <title>Complete genome sequence of Schizopora paradoxa KUC8140, a cosmopolitan wood degrader in East Asia.</title>
        <authorList>
            <consortium name="DOE Joint Genome Institute"/>
            <person name="Min B."/>
            <person name="Park H."/>
            <person name="Jang Y."/>
            <person name="Kim J.-J."/>
            <person name="Kim K.H."/>
            <person name="Pangilinan J."/>
            <person name="Lipzen A."/>
            <person name="Riley R."/>
            <person name="Grigoriev I.V."/>
            <person name="Spatafora J.W."/>
            <person name="Choi I.-G."/>
        </authorList>
    </citation>
    <scope>NUCLEOTIDE SEQUENCE [LARGE SCALE GENOMIC DNA]</scope>
    <source>
        <strain evidence="3 4">KUC8140</strain>
    </source>
</reference>
<keyword evidence="4" id="KW-1185">Reference proteome</keyword>
<dbReference type="PANTHER" id="PTHR46411">
    <property type="entry name" value="FAMILY ATPASE, PUTATIVE-RELATED"/>
    <property type="match status" value="1"/>
</dbReference>
<organism evidence="3 4">
    <name type="scientific">Schizopora paradoxa</name>
    <dbReference type="NCBI Taxonomy" id="27342"/>
    <lineage>
        <taxon>Eukaryota</taxon>
        <taxon>Fungi</taxon>
        <taxon>Dikarya</taxon>
        <taxon>Basidiomycota</taxon>
        <taxon>Agaricomycotina</taxon>
        <taxon>Agaricomycetes</taxon>
        <taxon>Hymenochaetales</taxon>
        <taxon>Schizoporaceae</taxon>
        <taxon>Schizopora</taxon>
    </lineage>
</organism>
<feature type="compositionally biased region" description="Basic and acidic residues" evidence="1">
    <location>
        <begin position="75"/>
        <end position="90"/>
    </location>
</feature>
<evidence type="ECO:0000256" key="1">
    <source>
        <dbReference type="SAM" id="MobiDB-lite"/>
    </source>
</evidence>
<dbReference type="GO" id="GO:0005524">
    <property type="term" value="F:ATP binding"/>
    <property type="evidence" value="ECO:0007669"/>
    <property type="project" value="InterPro"/>
</dbReference>
<dbReference type="InParanoid" id="A0A0H2SB88"/>
<name>A0A0H2SB88_9AGAM</name>
<gene>
    <name evidence="3" type="ORF">SCHPADRAFT_819020</name>
</gene>
<keyword evidence="3" id="KW-0378">Hydrolase</keyword>
<dbReference type="Pfam" id="PF22942">
    <property type="entry name" value="DUF7025"/>
    <property type="match status" value="1"/>
</dbReference>
<dbReference type="InterPro" id="IPR054289">
    <property type="entry name" value="DUF7025"/>
</dbReference>
<evidence type="ECO:0000313" key="3">
    <source>
        <dbReference type="EMBL" id="KLO18978.1"/>
    </source>
</evidence>
<feature type="region of interest" description="Disordered" evidence="1">
    <location>
        <begin position="1"/>
        <end position="42"/>
    </location>
</feature>
<dbReference type="InterPro" id="IPR003959">
    <property type="entry name" value="ATPase_AAA_core"/>
</dbReference>
<dbReference type="InterPro" id="IPR027417">
    <property type="entry name" value="P-loop_NTPase"/>
</dbReference>
<dbReference type="Proteomes" id="UP000053477">
    <property type="component" value="Unassembled WGS sequence"/>
</dbReference>
<protein>
    <submittedName>
        <fullName evidence="3">p-loop containing nucleoside triphosphate hydrolase protein</fullName>
    </submittedName>
</protein>
<evidence type="ECO:0000259" key="2">
    <source>
        <dbReference type="SMART" id="SM00382"/>
    </source>
</evidence>
<feature type="region of interest" description="Disordered" evidence="1">
    <location>
        <begin position="57"/>
        <end position="90"/>
    </location>
</feature>
<sequence length="748" mass="84102">MAVDSEESDTAQDDLLEETNAQRPEVAAPLPPANGVTSISANSNRSFFSKLKRAFRSHKRADQSVKATDSTPNGVDEKASTEEQKDVPKAGSRLEVRRLDLVYDRSKSVWIKKESETQTPKVTVDEHAEFAFTVVRKFKVTSDPTLHVITTTYEINSPQLRKVGEKVIGRVLGMSWTAKTVSVDPQIFMAFLPQLEDHLNLLRSKQSKSPSSNDDRSVQIEHLAYLVDFIKTEHESTLQEVNSLLENGEITFDLGWALFVPRTIMYISCPISKVPRAVRLVRATKITGGMRPCWNMEVEYMEYHGHEPRFGLAPLAGVDVPKFQGTMKITSLSAYPLKYHPKSEELTKTLMERGKKWCGLQGVYLKYYSATGFHFRDSKYIKLNTQSRVVIDKETFRQISPNYFFPAVTKTLTSENVDPNVQAQHEDNNFNATAAITDDIDPENPPWKDMRDEDLLIASPLVYGFSLADKLWMEFSVDGVQSFTWNDEPFTNLVLPRDQKSLILSLVEAHTQGISQGFDDFVRGKGQGLVINLFGNPGVGKSLTAEATSEHVRKPLYVVGAGDLGTDPTTLDMNLTRIFTISSRWGAVVLIDEADVFLEERSFHDLMRNAMVAVFLRQLEYFRGILFLTTNRVRTFDEAFQSRIHVSLRYLDLTSDAKRQIWVAFLKKARAGSPFLEAPESSTSGAKPAITSGLNRDELHELGEKPVNGRQIKNVVRTANALATARKQLIGFGHLIEVLGMMEQFEAT</sequence>